<keyword evidence="3" id="KW-1185">Reference proteome</keyword>
<dbReference type="Gene3D" id="3.60.40.10">
    <property type="entry name" value="PPM-type phosphatase domain"/>
    <property type="match status" value="1"/>
</dbReference>
<dbReference type="PROSITE" id="PS01032">
    <property type="entry name" value="PPM_1"/>
    <property type="match status" value="1"/>
</dbReference>
<dbReference type="EMBL" id="CM007903">
    <property type="protein sequence ID" value="OTF97766.1"/>
    <property type="molecule type" value="Genomic_DNA"/>
</dbReference>
<sequence>MKKLVGYGKKVVSCGKKPAVEDDDDTVRGQKWCPAARVEGLWWTRDEGVFSIAMIQANAVSEDQCHLESGSLNMDRNGPRGMFVGMYDGHAGPETAWFIKDRLFENLKTCA</sequence>
<protein>
    <submittedName>
        <fullName evidence="2">Putative PPM-type phosphatase domain, Protein phosphatase 2C family</fullName>
    </submittedName>
</protein>
<dbReference type="GO" id="GO:0043169">
    <property type="term" value="F:cation binding"/>
    <property type="evidence" value="ECO:0007669"/>
    <property type="project" value="InterPro"/>
</dbReference>
<reference evidence="2" key="2">
    <citation type="submission" date="2017-02" db="EMBL/GenBank/DDBJ databases">
        <title>Sunflower complete genome.</title>
        <authorList>
            <person name="Langlade N."/>
            <person name="Munos S."/>
        </authorList>
    </citation>
    <scope>NUCLEOTIDE SEQUENCE [LARGE SCALE GENOMIC DNA]</scope>
    <source>
        <tissue evidence="2">Leaves</tissue>
    </source>
</reference>
<reference evidence="1 3" key="1">
    <citation type="journal article" date="2017" name="Nature">
        <title>The sunflower genome provides insights into oil metabolism, flowering and Asterid evolution.</title>
        <authorList>
            <person name="Badouin H."/>
            <person name="Gouzy J."/>
            <person name="Grassa C.J."/>
            <person name="Murat F."/>
            <person name="Staton S.E."/>
            <person name="Cottret L."/>
            <person name="Lelandais-Briere C."/>
            <person name="Owens G.L."/>
            <person name="Carrere S."/>
            <person name="Mayjonade B."/>
            <person name="Legrand L."/>
            <person name="Gill N."/>
            <person name="Kane N.C."/>
            <person name="Bowers J.E."/>
            <person name="Hubner S."/>
            <person name="Bellec A."/>
            <person name="Berard A."/>
            <person name="Berges H."/>
            <person name="Blanchet N."/>
            <person name="Boniface M.C."/>
            <person name="Brunel D."/>
            <person name="Catrice O."/>
            <person name="Chaidir N."/>
            <person name="Claudel C."/>
            <person name="Donnadieu C."/>
            <person name="Faraut T."/>
            <person name="Fievet G."/>
            <person name="Helmstetter N."/>
            <person name="King M."/>
            <person name="Knapp S.J."/>
            <person name="Lai Z."/>
            <person name="Le Paslier M.C."/>
            <person name="Lippi Y."/>
            <person name="Lorenzon L."/>
            <person name="Mandel J.R."/>
            <person name="Marage G."/>
            <person name="Marchand G."/>
            <person name="Marquand E."/>
            <person name="Bret-Mestries E."/>
            <person name="Morien E."/>
            <person name="Nambeesan S."/>
            <person name="Nguyen T."/>
            <person name="Pegot-Espagnet P."/>
            <person name="Pouilly N."/>
            <person name="Raftis F."/>
            <person name="Sallet E."/>
            <person name="Schiex T."/>
            <person name="Thomas J."/>
            <person name="Vandecasteele C."/>
            <person name="Vares D."/>
            <person name="Vear F."/>
            <person name="Vautrin S."/>
            <person name="Crespi M."/>
            <person name="Mangin B."/>
            <person name="Burke J.M."/>
            <person name="Salse J."/>
            <person name="Munos S."/>
            <person name="Vincourt P."/>
            <person name="Rieseberg L.H."/>
            <person name="Langlade N.B."/>
        </authorList>
    </citation>
    <scope>NUCLEOTIDE SEQUENCE [LARGE SCALE GENOMIC DNA]</scope>
    <source>
        <strain evidence="3">cv. SF193</strain>
        <tissue evidence="1">Leaves</tissue>
    </source>
</reference>
<dbReference type="InterPro" id="IPR000222">
    <property type="entry name" value="PP2C_BS"/>
</dbReference>
<name>A0A251SG03_HELAN</name>
<gene>
    <name evidence="2" type="ORF">HannXRQ_Chr14g0438221</name>
    <name evidence="1" type="ORF">HanXRQr2_Chr14g0639291</name>
</gene>
<dbReference type="InParanoid" id="A0A251SG03"/>
<evidence type="ECO:0000313" key="1">
    <source>
        <dbReference type="EMBL" id="KAF5768677.1"/>
    </source>
</evidence>
<dbReference type="AlphaFoldDB" id="A0A251SG03"/>
<dbReference type="Gramene" id="mRNA:HanXRQr2_Chr14g0639291">
    <property type="protein sequence ID" value="CDS:HanXRQr2_Chr14g0639291.1"/>
    <property type="gene ID" value="HanXRQr2_Chr14g0639291"/>
</dbReference>
<reference evidence="1" key="3">
    <citation type="submission" date="2020-06" db="EMBL/GenBank/DDBJ databases">
        <title>Helianthus annuus Genome sequencing and assembly Release 2.</title>
        <authorList>
            <person name="Gouzy J."/>
            <person name="Langlade N."/>
            <person name="Munos S."/>
        </authorList>
    </citation>
    <scope>NUCLEOTIDE SEQUENCE</scope>
    <source>
        <tissue evidence="1">Leaves</tissue>
    </source>
</reference>
<evidence type="ECO:0000313" key="2">
    <source>
        <dbReference type="EMBL" id="OTF97766.1"/>
    </source>
</evidence>
<dbReference type="STRING" id="4232.A0A251SG03"/>
<dbReference type="Proteomes" id="UP000215914">
    <property type="component" value="Chromosome 14"/>
</dbReference>
<proteinExistence type="predicted"/>
<evidence type="ECO:0000313" key="3">
    <source>
        <dbReference type="Proteomes" id="UP000215914"/>
    </source>
</evidence>
<dbReference type="EMBL" id="MNCJ02000329">
    <property type="protein sequence ID" value="KAF5768677.1"/>
    <property type="molecule type" value="Genomic_DNA"/>
</dbReference>
<dbReference type="InterPro" id="IPR036457">
    <property type="entry name" value="PPM-type-like_dom_sf"/>
</dbReference>
<accession>A0A251SG03</accession>
<organism evidence="2 3">
    <name type="scientific">Helianthus annuus</name>
    <name type="common">Common sunflower</name>
    <dbReference type="NCBI Taxonomy" id="4232"/>
    <lineage>
        <taxon>Eukaryota</taxon>
        <taxon>Viridiplantae</taxon>
        <taxon>Streptophyta</taxon>
        <taxon>Embryophyta</taxon>
        <taxon>Tracheophyta</taxon>
        <taxon>Spermatophyta</taxon>
        <taxon>Magnoliopsida</taxon>
        <taxon>eudicotyledons</taxon>
        <taxon>Gunneridae</taxon>
        <taxon>Pentapetalae</taxon>
        <taxon>asterids</taxon>
        <taxon>campanulids</taxon>
        <taxon>Asterales</taxon>
        <taxon>Asteraceae</taxon>
        <taxon>Asteroideae</taxon>
        <taxon>Heliantheae alliance</taxon>
        <taxon>Heliantheae</taxon>
        <taxon>Helianthus</taxon>
    </lineage>
</organism>
<dbReference type="SUPFAM" id="SSF81606">
    <property type="entry name" value="PP2C-like"/>
    <property type="match status" value="1"/>
</dbReference>